<dbReference type="EMBL" id="QSOE01000094">
    <property type="protein sequence ID" value="RGI83626.1"/>
    <property type="molecule type" value="Genomic_DNA"/>
</dbReference>
<evidence type="ECO:0000313" key="2">
    <source>
        <dbReference type="EMBL" id="RHN16208.1"/>
    </source>
</evidence>
<proteinExistence type="predicted"/>
<organism evidence="1 3">
    <name type="scientific">Anaerobutyricum hallii</name>
    <dbReference type="NCBI Taxonomy" id="39488"/>
    <lineage>
        <taxon>Bacteria</taxon>
        <taxon>Bacillati</taxon>
        <taxon>Bacillota</taxon>
        <taxon>Clostridia</taxon>
        <taxon>Lachnospirales</taxon>
        <taxon>Lachnospiraceae</taxon>
        <taxon>Anaerobutyricum</taxon>
    </lineage>
</organism>
<dbReference type="EMBL" id="QRQO01000006">
    <property type="protein sequence ID" value="RHN16208.1"/>
    <property type="molecule type" value="Genomic_DNA"/>
</dbReference>
<reference evidence="3 4" key="1">
    <citation type="submission" date="2018-08" db="EMBL/GenBank/DDBJ databases">
        <title>A genome reference for cultivated species of the human gut microbiota.</title>
        <authorList>
            <person name="Zou Y."/>
            <person name="Xue W."/>
            <person name="Luo G."/>
        </authorList>
    </citation>
    <scope>NUCLEOTIDE SEQUENCE [LARGE SCALE GENOMIC DNA]</scope>
    <source>
        <strain evidence="2 4">AF31-17AC</strain>
        <strain evidence="1 3">TM10-1AC</strain>
    </source>
</reference>
<evidence type="ECO:0000313" key="1">
    <source>
        <dbReference type="EMBL" id="RGI83626.1"/>
    </source>
</evidence>
<dbReference type="RefSeq" id="WP_117983188.1">
    <property type="nucleotide sequence ID" value="NZ_CATVSP010000083.1"/>
</dbReference>
<evidence type="ECO:0000313" key="4">
    <source>
        <dbReference type="Proteomes" id="UP000283700"/>
    </source>
</evidence>
<accession>A0A374NI54</accession>
<name>A0A374NI54_9FIRM</name>
<protein>
    <submittedName>
        <fullName evidence="1">Uncharacterized protein</fullName>
    </submittedName>
</protein>
<evidence type="ECO:0000313" key="3">
    <source>
        <dbReference type="Proteomes" id="UP000262524"/>
    </source>
</evidence>
<dbReference type="Proteomes" id="UP000262524">
    <property type="component" value="Unassembled WGS sequence"/>
</dbReference>
<sequence length="83" mass="9845">MEKMAVPTGDVVKDMDVDREEYLFFLLKNETSEFTIGLGDILECLKFAEEQGEVPKLPQEWWWKLSEVYPRLETYVDVPEDER</sequence>
<dbReference type="AlphaFoldDB" id="A0A374NI54"/>
<gene>
    <name evidence="2" type="ORF">DWZ29_03625</name>
    <name evidence="1" type="ORF">DXD91_11830</name>
</gene>
<comment type="caution">
    <text evidence="1">The sequence shown here is derived from an EMBL/GenBank/DDBJ whole genome shotgun (WGS) entry which is preliminary data.</text>
</comment>
<dbReference type="Proteomes" id="UP000283700">
    <property type="component" value="Unassembled WGS sequence"/>
</dbReference>